<dbReference type="CDD" id="cd00130">
    <property type="entry name" value="PAS"/>
    <property type="match status" value="1"/>
</dbReference>
<dbReference type="InterPro" id="IPR005467">
    <property type="entry name" value="His_kinase_dom"/>
</dbReference>
<dbReference type="SUPFAM" id="SSF47384">
    <property type="entry name" value="Homodimeric domain of signal transducing histidine kinase"/>
    <property type="match status" value="1"/>
</dbReference>
<feature type="transmembrane region" description="Helical" evidence="7">
    <location>
        <begin position="211"/>
        <end position="233"/>
    </location>
</feature>
<evidence type="ECO:0000256" key="7">
    <source>
        <dbReference type="SAM" id="Phobius"/>
    </source>
</evidence>
<feature type="transmembrane region" description="Helical" evidence="7">
    <location>
        <begin position="70"/>
        <end position="93"/>
    </location>
</feature>
<reference evidence="9 10" key="1">
    <citation type="submission" date="2019-01" db="EMBL/GenBank/DDBJ databases">
        <title>Halorientalis sp. F13-25 a new haloarchaeum isolated from hypersaline water.</title>
        <authorList>
            <person name="Ana D.-V."/>
            <person name="Cristina S.-P."/>
            <person name="Antonio V."/>
        </authorList>
    </citation>
    <scope>NUCLEOTIDE SEQUENCE [LARGE SCALE GENOMIC DNA]</scope>
    <source>
        <strain evidence="9 10">F13-25</strain>
    </source>
</reference>
<evidence type="ECO:0000256" key="4">
    <source>
        <dbReference type="ARBA" id="ARBA00022679"/>
    </source>
</evidence>
<dbReference type="InterPro" id="IPR003661">
    <property type="entry name" value="HisK_dim/P_dom"/>
</dbReference>
<dbReference type="RefSeq" id="WP_129070529.1">
    <property type="nucleotide sequence ID" value="NZ_RDFA01000008.1"/>
</dbReference>
<dbReference type="InterPro" id="IPR003594">
    <property type="entry name" value="HATPase_dom"/>
</dbReference>
<dbReference type="InterPro" id="IPR031621">
    <property type="entry name" value="HisKA_7TM"/>
</dbReference>
<dbReference type="InterPro" id="IPR036890">
    <property type="entry name" value="HATPase_C_sf"/>
</dbReference>
<dbReference type="InterPro" id="IPR035965">
    <property type="entry name" value="PAS-like_dom_sf"/>
</dbReference>
<feature type="transmembrane region" description="Helical" evidence="7">
    <location>
        <begin position="6"/>
        <end position="25"/>
    </location>
</feature>
<dbReference type="EMBL" id="RDFA01000008">
    <property type="protein sequence ID" value="RXK46733.1"/>
    <property type="molecule type" value="Genomic_DNA"/>
</dbReference>
<evidence type="ECO:0000256" key="2">
    <source>
        <dbReference type="ARBA" id="ARBA00012438"/>
    </source>
</evidence>
<keyword evidence="7" id="KW-1133">Transmembrane helix</keyword>
<dbReference type="Pfam" id="PF08448">
    <property type="entry name" value="PAS_4"/>
    <property type="match status" value="1"/>
</dbReference>
<dbReference type="SUPFAM" id="SSF55785">
    <property type="entry name" value="PYP-like sensor domain (PAS domain)"/>
    <property type="match status" value="1"/>
</dbReference>
<dbReference type="InterPro" id="IPR050736">
    <property type="entry name" value="Sensor_HK_Regulatory"/>
</dbReference>
<dbReference type="PANTHER" id="PTHR43711:SF1">
    <property type="entry name" value="HISTIDINE KINASE 1"/>
    <property type="match status" value="1"/>
</dbReference>
<comment type="caution">
    <text evidence="9">The sequence shown here is derived from an EMBL/GenBank/DDBJ whole genome shotgun (WGS) entry which is preliminary data.</text>
</comment>
<dbReference type="GO" id="GO:0000155">
    <property type="term" value="F:phosphorelay sensor kinase activity"/>
    <property type="evidence" value="ECO:0007669"/>
    <property type="project" value="InterPro"/>
</dbReference>
<dbReference type="CDD" id="cd00082">
    <property type="entry name" value="HisKA"/>
    <property type="match status" value="1"/>
</dbReference>
<keyword evidence="10" id="KW-1185">Reference proteome</keyword>
<dbReference type="OrthoDB" id="8127at2157"/>
<evidence type="ECO:0000313" key="9">
    <source>
        <dbReference type="EMBL" id="RXK46733.1"/>
    </source>
</evidence>
<evidence type="ECO:0000256" key="6">
    <source>
        <dbReference type="ARBA" id="ARBA00023012"/>
    </source>
</evidence>
<dbReference type="Pfam" id="PF02518">
    <property type="entry name" value="HATPase_c"/>
    <property type="match status" value="1"/>
</dbReference>
<feature type="transmembrane region" description="Helical" evidence="7">
    <location>
        <begin position="37"/>
        <end position="58"/>
    </location>
</feature>
<evidence type="ECO:0000256" key="3">
    <source>
        <dbReference type="ARBA" id="ARBA00022553"/>
    </source>
</evidence>
<sequence length="557" mass="60249">MAWQQTPHLILLFFSSVVAAGWALYGVGLLRRSERQLHLVAFVVLSLAAAEWSFVYAFQVASQSLGTKLVAYRLLHVGAVTVPPAWLLFSLAYAGFEDWITPRTVAGVAFIPSALLIAFLTNPASIALTDATLVTVGDLVLLETGNGPLYTLHLSYSYVLLSAGGYILLRTALRQHHTFRGPSALLLLGLVLPFLVNVLEVAGLYPPDGVGINYTPALLAFSAFTFGIAVFRYRLLDLKPIARETTFDSMDEGVVVLDDRERVVDLNPASREILALDGYVVGRPVSAVVPRYEEISDTETAHTTLTVDRGGTRTFVEMRRSPIVTDDSLGWIVILHDVTAREEHVQKIERQNDHLDTFASVVAHDLRNPLNVISMRADLARETGEESHYDAIGNAVTRMDELLKGLLTLSRQGDTIAALEPVEIDGVAADAWSVVETDAATLTVDTKMRIAGDAGSLNQVFENLFRNAIDHVGPDVAVSVSAVDDGAGFAIEDDGPGIPEEARAEVFEYGHSTGGDGIGIGLNIVQQIVDAHDWTIHVTEGTEGGARFEILGVDLVS</sequence>
<dbReference type="Gene3D" id="3.30.450.20">
    <property type="entry name" value="PAS domain"/>
    <property type="match status" value="1"/>
</dbReference>
<dbReference type="CDD" id="cd00075">
    <property type="entry name" value="HATPase"/>
    <property type="match status" value="1"/>
</dbReference>
<dbReference type="Pfam" id="PF00512">
    <property type="entry name" value="HisKA"/>
    <property type="match status" value="1"/>
</dbReference>
<dbReference type="SUPFAM" id="SSF55874">
    <property type="entry name" value="ATPase domain of HSP90 chaperone/DNA topoisomerase II/histidine kinase"/>
    <property type="match status" value="1"/>
</dbReference>
<dbReference type="PANTHER" id="PTHR43711">
    <property type="entry name" value="TWO-COMPONENT HISTIDINE KINASE"/>
    <property type="match status" value="1"/>
</dbReference>
<dbReference type="InterPro" id="IPR004358">
    <property type="entry name" value="Sig_transdc_His_kin-like_C"/>
</dbReference>
<name>A0A498KW79_9EURY</name>
<feature type="transmembrane region" description="Helical" evidence="7">
    <location>
        <begin position="105"/>
        <end position="129"/>
    </location>
</feature>
<dbReference type="Pfam" id="PF16927">
    <property type="entry name" value="HisKA_7TM"/>
    <property type="match status" value="1"/>
</dbReference>
<dbReference type="EC" id="2.7.13.3" evidence="2"/>
<keyword evidence="4" id="KW-0808">Transferase</keyword>
<evidence type="ECO:0000256" key="1">
    <source>
        <dbReference type="ARBA" id="ARBA00000085"/>
    </source>
</evidence>
<dbReference type="InterPro" id="IPR013656">
    <property type="entry name" value="PAS_4"/>
</dbReference>
<gene>
    <name evidence="9" type="ORF">EAF64_18855</name>
</gene>
<dbReference type="Gene3D" id="3.30.565.10">
    <property type="entry name" value="Histidine kinase-like ATPase, C-terminal domain"/>
    <property type="match status" value="1"/>
</dbReference>
<protein>
    <recommendedName>
        <fullName evidence="2">histidine kinase</fullName>
        <ecNumber evidence="2">2.7.13.3</ecNumber>
    </recommendedName>
</protein>
<dbReference type="Proteomes" id="UP000289691">
    <property type="component" value="Unassembled WGS sequence"/>
</dbReference>
<dbReference type="AlphaFoldDB" id="A0A498KW79"/>
<accession>A0A498KW79</accession>
<feature type="transmembrane region" description="Helical" evidence="7">
    <location>
        <begin position="185"/>
        <end position="205"/>
    </location>
</feature>
<dbReference type="SMART" id="SM00388">
    <property type="entry name" value="HisKA"/>
    <property type="match status" value="1"/>
</dbReference>
<keyword evidence="5" id="KW-0418">Kinase</keyword>
<dbReference type="SMART" id="SM00387">
    <property type="entry name" value="HATPase_c"/>
    <property type="match status" value="1"/>
</dbReference>
<dbReference type="InterPro" id="IPR036097">
    <property type="entry name" value="HisK_dim/P_sf"/>
</dbReference>
<dbReference type="InterPro" id="IPR000014">
    <property type="entry name" value="PAS"/>
</dbReference>
<dbReference type="PROSITE" id="PS50109">
    <property type="entry name" value="HIS_KIN"/>
    <property type="match status" value="1"/>
</dbReference>
<evidence type="ECO:0000313" key="10">
    <source>
        <dbReference type="Proteomes" id="UP000289691"/>
    </source>
</evidence>
<keyword evidence="7" id="KW-0812">Transmembrane</keyword>
<keyword evidence="7" id="KW-0472">Membrane</keyword>
<evidence type="ECO:0000259" key="8">
    <source>
        <dbReference type="PROSITE" id="PS50109"/>
    </source>
</evidence>
<evidence type="ECO:0000256" key="5">
    <source>
        <dbReference type="ARBA" id="ARBA00022777"/>
    </source>
</evidence>
<feature type="domain" description="Histidine kinase" evidence="8">
    <location>
        <begin position="361"/>
        <end position="550"/>
    </location>
</feature>
<keyword evidence="3" id="KW-0597">Phosphoprotein</keyword>
<dbReference type="PRINTS" id="PR00344">
    <property type="entry name" value="BCTRLSENSOR"/>
</dbReference>
<keyword evidence="6" id="KW-0902">Two-component regulatory system</keyword>
<comment type="catalytic activity">
    <reaction evidence="1">
        <text>ATP + protein L-histidine = ADP + protein N-phospho-L-histidine.</text>
        <dbReference type="EC" id="2.7.13.3"/>
    </reaction>
</comment>
<feature type="transmembrane region" description="Helical" evidence="7">
    <location>
        <begin position="149"/>
        <end position="173"/>
    </location>
</feature>
<organism evidence="9 10">
    <name type="scientific">Halorientalis pallida</name>
    <dbReference type="NCBI Taxonomy" id="2479928"/>
    <lineage>
        <taxon>Archaea</taxon>
        <taxon>Methanobacteriati</taxon>
        <taxon>Methanobacteriota</taxon>
        <taxon>Stenosarchaea group</taxon>
        <taxon>Halobacteria</taxon>
        <taxon>Halobacteriales</taxon>
        <taxon>Haloarculaceae</taxon>
        <taxon>Halorientalis</taxon>
    </lineage>
</organism>
<proteinExistence type="predicted"/>
<dbReference type="Gene3D" id="1.10.287.130">
    <property type="match status" value="1"/>
</dbReference>